<evidence type="ECO:0000313" key="5">
    <source>
        <dbReference type="Proteomes" id="UP000008524"/>
    </source>
</evidence>
<dbReference type="InterPro" id="IPR011989">
    <property type="entry name" value="ARM-like"/>
</dbReference>
<protein>
    <submittedName>
        <fullName evidence="4">Uncharacterized protein</fullName>
    </submittedName>
</protein>
<dbReference type="eggNOG" id="ENOG502RYXA">
    <property type="taxonomic scope" value="Eukaryota"/>
</dbReference>
<evidence type="ECO:0000256" key="3">
    <source>
        <dbReference type="SAM" id="MobiDB-lite"/>
    </source>
</evidence>
<dbReference type="Proteomes" id="UP000008524">
    <property type="component" value="Chromosome 11"/>
</dbReference>
<feature type="repeat" description="Pumilio" evidence="2">
    <location>
        <begin position="801"/>
        <end position="842"/>
    </location>
</feature>
<dbReference type="InParanoid" id="Q383J8"/>
<evidence type="ECO:0000256" key="1">
    <source>
        <dbReference type="ARBA" id="ARBA00022737"/>
    </source>
</evidence>
<dbReference type="PROSITE" id="PS50302">
    <property type="entry name" value="PUM"/>
    <property type="match status" value="1"/>
</dbReference>
<dbReference type="Pfam" id="PF00806">
    <property type="entry name" value="PUF"/>
    <property type="match status" value="2"/>
</dbReference>
<dbReference type="PaxDb" id="5691-EAN80033"/>
<evidence type="ECO:0000256" key="2">
    <source>
        <dbReference type="PROSITE-ProRule" id="PRU00317"/>
    </source>
</evidence>
<dbReference type="STRING" id="185431.Q383J8"/>
<dbReference type="GeneID" id="3665424"/>
<dbReference type="PANTHER" id="PTHR12537:SF183">
    <property type="entry name" value="RNA BINDING PROTEIN, PUTATIVE-RELATED"/>
    <property type="match status" value="1"/>
</dbReference>
<dbReference type="OrthoDB" id="668540at2759"/>
<dbReference type="AlphaFoldDB" id="Q383J8"/>
<dbReference type="GO" id="GO:0005737">
    <property type="term" value="C:cytoplasm"/>
    <property type="evidence" value="ECO:0000314"/>
    <property type="project" value="GeneDB"/>
</dbReference>
<accession>Q383J8</accession>
<feature type="region of interest" description="Disordered" evidence="3">
    <location>
        <begin position="154"/>
        <end position="208"/>
    </location>
</feature>
<feature type="compositionally biased region" description="Basic and acidic residues" evidence="3">
    <location>
        <begin position="402"/>
        <end position="416"/>
    </location>
</feature>
<keyword evidence="1" id="KW-0677">Repeat</keyword>
<keyword evidence="5" id="KW-1185">Reference proteome</keyword>
<sequence length="891" mass="99392">MVSPDRCMNKGSSPTFTDFPPLLLLLLSTSPSPNLLQIVTLAHTRMNVAWGTKTTRNCNEHMLMASPVADGSWNRSVRSLRCYSTESHRYNHTPCDGSIPIAFAPVGLSCLQTGAIVGHANQNSSIPVACQRGLCTYGHDVQLLQHHHQLYNQRQRLRRGAPREAPVAKETGSVEYGAGPPTGSNSKRPLRWEGSQSSLNESRKQKKRNSGSVRDLLFVAHVSNFSQLEELRRTNSLPDFLQSFVPKQANPPTTSMPMRFLIVVEKLYLAACVSIPPSPEDVVLSERTAVEFLEVRYVHCDDGHLLVDLKSGTCVAKRIHSTFRKALVQLSKLEAKLLTGEYAGTMQVLQDKSLFRGISYNPLVYAALFNLLTQNGGEEDIDAADLWSKLIREPTPNSSHSDTAERSHTRYEKAEDGEKHLVGDTASLLPSCGVALFSTVYGVRLFKRVMGIPGLRRLFFQLLVEAAQPMSVTEVTTPPPLKDDEALERSTANVTKRPSEQCFMAIFSCSLTSYFLFECFGLVDGADCCEEEVDIICACLKRSAVKVACSNGGSFTMIGLIKALSTRRFGECQRNWQGDEGSVIVHEKSASIIDPNSESNVLSTSSPHERLRERRVESDEKFFRAVIRGFVAGEGPGSTREEKVSRGRRVKFLTQHVIACRVTQSLIPVLVDSIHLMEDRMKKRQRQEPVRRGEEEEEDLLEVQYFEDCTAFLEEATDQCGLMVNHAHGNYVLQALIRELVKRSTPRSFVEKMLQKVSDMLIASILEVSKEKFASNCLEAMIDACKTARGGNGMILCLGSTLLRKGRDRMLQVTFDQYGNYVVRKMLNHITALAVGEQKAMESEREEARRLRGQYFSILAQNSEQLRTARYGSGIYDWICCQSSGIPASHK</sequence>
<reference evidence="4 5" key="2">
    <citation type="journal article" date="2005" name="Science">
        <title>The genome of the African trypanosome Trypanosoma brucei.</title>
        <authorList>
            <person name="Berriman M."/>
            <person name="Ghedin E."/>
            <person name="Hertz-Fowler C."/>
            <person name="Blandin G."/>
            <person name="Renauld H."/>
            <person name="Bartholomeu D.C."/>
            <person name="Lennard N.J."/>
            <person name="Caler E."/>
            <person name="Hamlin N.E."/>
            <person name="Haas B."/>
            <person name="Bohme U."/>
            <person name="Hannick L."/>
            <person name="Aslett M.A."/>
            <person name="Shallom J."/>
            <person name="Marcello L."/>
            <person name="Hou L."/>
            <person name="Wickstead B."/>
            <person name="Alsmark U.C."/>
            <person name="Arrowsmith C."/>
            <person name="Atkin R.J."/>
            <person name="Barron A.J."/>
            <person name="Bringaud F."/>
            <person name="Brooks K."/>
            <person name="Carrington M."/>
            <person name="Cherevach I."/>
            <person name="Chillingworth T.J."/>
            <person name="Churcher C."/>
            <person name="Clark L.N."/>
            <person name="Corton C.H."/>
            <person name="Cronin A."/>
            <person name="Davies R.M."/>
            <person name="Doggett J."/>
            <person name="Djikeng A."/>
            <person name="Feldblyum T."/>
            <person name="Field M.C."/>
            <person name="Fraser A."/>
            <person name="Goodhead I."/>
            <person name="Hance Z."/>
            <person name="Harper D."/>
            <person name="Harris B.R."/>
            <person name="Hauser H."/>
            <person name="Hostetler J."/>
            <person name="Ivens A."/>
            <person name="Jagels K."/>
            <person name="Johnson D."/>
            <person name="Johnson J."/>
            <person name="Jones K."/>
            <person name="Kerhornou A.X."/>
            <person name="Koo H."/>
            <person name="Larke N."/>
            <person name="Landfear S."/>
            <person name="Larkin C."/>
            <person name="Leech V."/>
            <person name="Line A."/>
            <person name="Lord A."/>
            <person name="Macleod A."/>
            <person name="Mooney P.J."/>
            <person name="Moule S."/>
            <person name="Martin D.M."/>
            <person name="Morgan G.W."/>
            <person name="Mungall K."/>
            <person name="Norbertczak H."/>
            <person name="Ormond D."/>
            <person name="Pai G."/>
            <person name="Peacock C.S."/>
            <person name="Peterson J."/>
            <person name="Quail M.A."/>
            <person name="Rabbinowitsch E."/>
            <person name="Rajandream M.A."/>
            <person name="Reitter C."/>
            <person name="Salzberg S.L."/>
            <person name="Sanders M."/>
            <person name="Schobel S."/>
            <person name="Sharp S."/>
            <person name="Simmonds M."/>
            <person name="Simpson A.J."/>
            <person name="Tallon L."/>
            <person name="Turner C.M."/>
            <person name="Tait A."/>
            <person name="Tivey A.R."/>
            <person name="Van Aken S."/>
            <person name="Walker D."/>
            <person name="Wanless D."/>
            <person name="Wang S."/>
            <person name="White B."/>
            <person name="White O."/>
            <person name="Whitehead S."/>
            <person name="Woodward J."/>
            <person name="Wortman J."/>
            <person name="Adams M.D."/>
            <person name="Embley T.M."/>
            <person name="Gull K."/>
            <person name="Ullu E."/>
            <person name="Barry J.D."/>
            <person name="Fairlamb A.H."/>
            <person name="Opperdoes F."/>
            <person name="Barrell B.G."/>
            <person name="Donelson J.E."/>
            <person name="Hall N."/>
            <person name="Fraser C.M."/>
            <person name="Melville S.E."/>
            <person name="El-Sayed N.M."/>
        </authorList>
    </citation>
    <scope>NUCLEOTIDE SEQUENCE [LARGE SCALE GENOMIC DNA]</scope>
    <source>
        <strain evidence="4 5">927/4 GUTat10.1</strain>
    </source>
</reference>
<dbReference type="RefSeq" id="XP_829145.1">
    <property type="nucleotide sequence ID" value="XM_824052.1"/>
</dbReference>
<dbReference type="Gene3D" id="1.25.10.10">
    <property type="entry name" value="Leucine-rich Repeat Variant"/>
    <property type="match status" value="1"/>
</dbReference>
<name>Q383J8_TRYB2</name>
<dbReference type="GO" id="GO:0010608">
    <property type="term" value="P:post-transcriptional regulation of gene expression"/>
    <property type="evidence" value="ECO:0000318"/>
    <property type="project" value="GO_Central"/>
</dbReference>
<dbReference type="InterPro" id="IPR001313">
    <property type="entry name" value="Pumilio_RNA-bd_rpt"/>
</dbReference>
<proteinExistence type="predicted"/>
<reference evidence="4 5" key="1">
    <citation type="journal article" date="2005" name="Science">
        <title>Comparative genomics of trypanosomatid parasitic protozoa.</title>
        <authorList>
            <person name="El-Sayed N.M."/>
            <person name="Myler P.J."/>
            <person name="Blandin G."/>
            <person name="Berriman M."/>
            <person name="Crabtree J."/>
            <person name="Aggarwal G."/>
            <person name="Caler E."/>
            <person name="Renauld H."/>
            <person name="Worthey E.A."/>
            <person name="Hertz-Fowler C."/>
            <person name="Ghedin E."/>
            <person name="Peacock C."/>
            <person name="Bartholomeu D.C."/>
            <person name="Haas B.J."/>
            <person name="Tran A.N."/>
            <person name="Wortman J.R."/>
            <person name="Alsmark U.C."/>
            <person name="Angiuoli S."/>
            <person name="Anupama A."/>
            <person name="Badger J."/>
            <person name="Bringaud F."/>
            <person name="Cadag E."/>
            <person name="Carlton J.M."/>
            <person name="Cerqueira G.C."/>
            <person name="Creasy T."/>
            <person name="Delcher A.L."/>
            <person name="Djikeng A."/>
            <person name="Embley T.M."/>
            <person name="Hauser C."/>
            <person name="Ivens A.C."/>
            <person name="Kummerfeld S.K."/>
            <person name="Pereira-Leal J.B."/>
            <person name="Nilsson D."/>
            <person name="Peterson J."/>
            <person name="Salzberg S.L."/>
            <person name="Shallom J."/>
            <person name="Silva J.C."/>
            <person name="Sundaram J."/>
            <person name="Westenberger S."/>
            <person name="White O."/>
            <person name="Melville S.E."/>
            <person name="Donelson J.E."/>
            <person name="Andersson B."/>
            <person name="Stuart K.D."/>
            <person name="Hall N."/>
        </authorList>
    </citation>
    <scope>NUCLEOTIDE SEQUENCE [LARGE SCALE GENOMIC DNA]</scope>
    <source>
        <strain evidence="4 5">927/4 GUTat10.1</strain>
    </source>
</reference>
<organism evidence="4 5">
    <name type="scientific">Trypanosoma brucei brucei (strain 927/4 GUTat10.1)</name>
    <dbReference type="NCBI Taxonomy" id="185431"/>
    <lineage>
        <taxon>Eukaryota</taxon>
        <taxon>Discoba</taxon>
        <taxon>Euglenozoa</taxon>
        <taxon>Kinetoplastea</taxon>
        <taxon>Metakinetoplastina</taxon>
        <taxon>Trypanosomatida</taxon>
        <taxon>Trypanosomatidae</taxon>
        <taxon>Trypanosoma</taxon>
    </lineage>
</organism>
<gene>
    <name evidence="4" type="ORF">Tb11.01.2580</name>
</gene>
<dbReference type="InterPro" id="IPR016024">
    <property type="entry name" value="ARM-type_fold"/>
</dbReference>
<dbReference type="GO" id="GO:0003729">
    <property type="term" value="F:mRNA binding"/>
    <property type="evidence" value="ECO:0000314"/>
    <property type="project" value="GeneDB"/>
</dbReference>
<dbReference type="PANTHER" id="PTHR12537">
    <property type="entry name" value="RNA BINDING PROTEIN PUMILIO-RELATED"/>
    <property type="match status" value="1"/>
</dbReference>
<evidence type="ECO:0000313" key="4">
    <source>
        <dbReference type="EMBL" id="EAN80033.1"/>
    </source>
</evidence>
<dbReference type="SUPFAM" id="SSF48371">
    <property type="entry name" value="ARM repeat"/>
    <property type="match status" value="1"/>
</dbReference>
<dbReference type="KEGG" id="tbr:Tb11.01.2580"/>
<feature type="region of interest" description="Disordered" evidence="3">
    <location>
        <begin position="394"/>
        <end position="416"/>
    </location>
</feature>
<dbReference type="EMBL" id="CH464491">
    <property type="protein sequence ID" value="EAN80033.1"/>
    <property type="molecule type" value="Genomic_DNA"/>
</dbReference>